<name>A0A1H7TKJ0_STRJI</name>
<dbReference type="Gene3D" id="3.30.230.10">
    <property type="match status" value="1"/>
</dbReference>
<accession>A0A1H7TKJ0</accession>
<dbReference type="Proteomes" id="UP000183015">
    <property type="component" value="Unassembled WGS sequence"/>
</dbReference>
<protein>
    <recommendedName>
        <fullName evidence="3">Translation elongation factor EFG/EF2 domain-containing protein</fullName>
    </recommendedName>
</protein>
<keyword evidence="2" id="KW-1185">Reference proteome</keyword>
<dbReference type="RefSeq" id="WP_042455269.1">
    <property type="nucleotide sequence ID" value="NZ_BBPN01000036.1"/>
</dbReference>
<gene>
    <name evidence="1" type="ORF">SAMN05414137_11450</name>
</gene>
<dbReference type="EMBL" id="FOAZ01000014">
    <property type="protein sequence ID" value="SEL85422.1"/>
    <property type="molecule type" value="Genomic_DNA"/>
</dbReference>
<evidence type="ECO:0000313" key="1">
    <source>
        <dbReference type="EMBL" id="SEL85422.1"/>
    </source>
</evidence>
<dbReference type="InterPro" id="IPR014721">
    <property type="entry name" value="Ribsml_uS5_D2-typ_fold_subgr"/>
</dbReference>
<reference evidence="2" key="1">
    <citation type="submission" date="2016-10" db="EMBL/GenBank/DDBJ databases">
        <authorList>
            <person name="Varghese N."/>
        </authorList>
    </citation>
    <scope>NUCLEOTIDE SEQUENCE [LARGE SCALE GENOMIC DNA]</scope>
    <source>
        <strain evidence="2">DSM 45096 / BCRC 16803 / CGMCC 4.1857 / CIP 109030 / JCM 12277 / KCTC 19219 / NBRC 100920 / 33214</strain>
    </source>
</reference>
<organism evidence="1 2">
    <name type="scientific">Streptacidiphilus jiangxiensis</name>
    <dbReference type="NCBI Taxonomy" id="235985"/>
    <lineage>
        <taxon>Bacteria</taxon>
        <taxon>Bacillati</taxon>
        <taxon>Actinomycetota</taxon>
        <taxon>Actinomycetes</taxon>
        <taxon>Kitasatosporales</taxon>
        <taxon>Streptomycetaceae</taxon>
        <taxon>Streptacidiphilus</taxon>
    </lineage>
</organism>
<proteinExistence type="predicted"/>
<evidence type="ECO:0008006" key="3">
    <source>
        <dbReference type="Google" id="ProtNLM"/>
    </source>
</evidence>
<dbReference type="AlphaFoldDB" id="A0A1H7TKJ0"/>
<dbReference type="STRING" id="235985.SAMN05414137_11450"/>
<evidence type="ECO:0000313" key="2">
    <source>
        <dbReference type="Proteomes" id="UP000183015"/>
    </source>
</evidence>
<dbReference type="OrthoDB" id="4238268at2"/>
<sequence>MPGEPVRFPVEAIRDIHIRHVKQTSCGPFAIITVDFEPLPSSSTGVRLAVPHDVELGYQGYVDHQELFGYLDAIAAGVRAELTAEARTTPATRVLVRRIVIHEVDSSERGFRTAGELAAREALKRFVAPDGEPLGTPRGNVTGDH</sequence>